<evidence type="ECO:0000256" key="4">
    <source>
        <dbReference type="ARBA" id="ARBA00022692"/>
    </source>
</evidence>
<evidence type="ECO:0000256" key="3">
    <source>
        <dbReference type="ARBA" id="ARBA00022475"/>
    </source>
</evidence>
<dbReference type="Proteomes" id="UP001561046">
    <property type="component" value="Unassembled WGS sequence"/>
</dbReference>
<dbReference type="PANTHER" id="PTHR30151">
    <property type="entry name" value="ALKANE SULFONATE ABC TRANSPORTER-RELATED, MEMBRANE SUBUNIT"/>
    <property type="match status" value="1"/>
</dbReference>
<comment type="caution">
    <text evidence="10">The sequence shown here is derived from an EMBL/GenBank/DDBJ whole genome shotgun (WGS) entry which is preliminary data.</text>
</comment>
<feature type="domain" description="ABC transmembrane type-1" evidence="9">
    <location>
        <begin position="109"/>
        <end position="289"/>
    </location>
</feature>
<evidence type="ECO:0000313" key="10">
    <source>
        <dbReference type="EMBL" id="MEX8195404.1"/>
    </source>
</evidence>
<comment type="similarity">
    <text evidence="7">Belongs to the binding-protein-dependent transport system permease family.</text>
</comment>
<feature type="transmembrane region" description="Helical" evidence="7">
    <location>
        <begin position="52"/>
        <end position="71"/>
    </location>
</feature>
<feature type="transmembrane region" description="Helical" evidence="7">
    <location>
        <begin position="175"/>
        <end position="194"/>
    </location>
</feature>
<dbReference type="CDD" id="cd06261">
    <property type="entry name" value="TM_PBP2"/>
    <property type="match status" value="1"/>
</dbReference>
<evidence type="ECO:0000259" key="9">
    <source>
        <dbReference type="PROSITE" id="PS50928"/>
    </source>
</evidence>
<keyword evidence="3" id="KW-1003">Cell membrane</keyword>
<evidence type="ECO:0000256" key="7">
    <source>
        <dbReference type="RuleBase" id="RU363032"/>
    </source>
</evidence>
<feature type="region of interest" description="Disordered" evidence="8">
    <location>
        <begin position="1"/>
        <end position="24"/>
    </location>
</feature>
<keyword evidence="5 7" id="KW-1133">Transmembrane helix</keyword>
<feature type="transmembrane region" description="Helical" evidence="7">
    <location>
        <begin position="116"/>
        <end position="134"/>
    </location>
</feature>
<feature type="transmembrane region" description="Helical" evidence="7">
    <location>
        <begin position="265"/>
        <end position="289"/>
    </location>
</feature>
<evidence type="ECO:0000256" key="8">
    <source>
        <dbReference type="SAM" id="MobiDB-lite"/>
    </source>
</evidence>
<reference evidence="10 11" key="1">
    <citation type="journal article" date="2013" name="Int. J. Syst. Evol. Microbiol.">
        <title>Comamonas guangdongensis sp. nov., isolated from subterranean forest sediment, and emended description of the genus Comamonas.</title>
        <authorList>
            <person name="Zhang J."/>
            <person name="Wang Y."/>
            <person name="Zhou S."/>
            <person name="Wu C."/>
            <person name="He J."/>
            <person name="Li F."/>
        </authorList>
    </citation>
    <scope>NUCLEOTIDE SEQUENCE [LARGE SCALE GENOMIC DNA]</scope>
    <source>
        <strain evidence="10 11">CCTCC AB2011133</strain>
    </source>
</reference>
<evidence type="ECO:0000256" key="1">
    <source>
        <dbReference type="ARBA" id="ARBA00004651"/>
    </source>
</evidence>
<evidence type="ECO:0000256" key="6">
    <source>
        <dbReference type="ARBA" id="ARBA00023136"/>
    </source>
</evidence>
<dbReference type="EMBL" id="JBFYGN010000048">
    <property type="protein sequence ID" value="MEX8195404.1"/>
    <property type="molecule type" value="Genomic_DNA"/>
</dbReference>
<comment type="subcellular location">
    <subcellularLocation>
        <location evidence="1 7">Cell membrane</location>
        <topology evidence="1 7">Multi-pass membrane protein</topology>
    </subcellularLocation>
</comment>
<organism evidence="10 11">
    <name type="scientific">Comamonas guangdongensis</name>
    <dbReference type="NCBI Taxonomy" id="510515"/>
    <lineage>
        <taxon>Bacteria</taxon>
        <taxon>Pseudomonadati</taxon>
        <taxon>Pseudomonadota</taxon>
        <taxon>Betaproteobacteria</taxon>
        <taxon>Burkholderiales</taxon>
        <taxon>Comamonadaceae</taxon>
        <taxon>Comamonas</taxon>
    </lineage>
</organism>
<dbReference type="InterPro" id="IPR035906">
    <property type="entry name" value="MetI-like_sf"/>
</dbReference>
<accession>A0ABV4A0J5</accession>
<dbReference type="SUPFAM" id="SSF161098">
    <property type="entry name" value="MetI-like"/>
    <property type="match status" value="1"/>
</dbReference>
<feature type="transmembrane region" description="Helical" evidence="7">
    <location>
        <begin position="215"/>
        <end position="245"/>
    </location>
</feature>
<dbReference type="InterPro" id="IPR000515">
    <property type="entry name" value="MetI-like"/>
</dbReference>
<proteinExistence type="inferred from homology"/>
<evidence type="ECO:0000313" key="11">
    <source>
        <dbReference type="Proteomes" id="UP001561046"/>
    </source>
</evidence>
<keyword evidence="11" id="KW-1185">Reference proteome</keyword>
<keyword evidence="6 7" id="KW-0472">Membrane</keyword>
<feature type="transmembrane region" description="Helical" evidence="7">
    <location>
        <begin position="146"/>
        <end position="169"/>
    </location>
</feature>
<dbReference type="PROSITE" id="PS50928">
    <property type="entry name" value="ABC_TM1"/>
    <property type="match status" value="1"/>
</dbReference>
<keyword evidence="4 7" id="KW-0812">Transmembrane</keyword>
<dbReference type="Pfam" id="PF00528">
    <property type="entry name" value="BPD_transp_1"/>
    <property type="match status" value="1"/>
</dbReference>
<dbReference type="Gene3D" id="1.10.3720.10">
    <property type="entry name" value="MetI-like"/>
    <property type="match status" value="1"/>
</dbReference>
<keyword evidence="2 7" id="KW-0813">Transport</keyword>
<name>A0ABV4A0J5_9BURK</name>
<gene>
    <name evidence="10" type="ORF">AB6724_21460</name>
</gene>
<dbReference type="PANTHER" id="PTHR30151:SF20">
    <property type="entry name" value="ABC TRANSPORTER PERMEASE PROTEIN HI_0355-RELATED"/>
    <property type="match status" value="1"/>
</dbReference>
<sequence length="304" mass="32448">MSEMALNTAPEKSPAPQSVPSSGARLPQAISDAALAQESAIAQAGIRRRRRLIITLRLAVLVLVLGGWELAARLKWIDPFFYSMPSMIWNQIVEWLRDGTSQGPLWQQVLVTLEETVIGFLIGAVAGVVCGIVLGRNKLLSDVFSIYIQIANSIPRVVLGSVFVIALGLGMASKVALAVVMVFFVVFANAFQGVREADKYMIANAQILGASPRQLTTAVVIPSAMSWILASLHVSFGFALVGAVVGEFLGAKEGIGLLISTAQGAFNASGVFAAMIVLAVVALAADFLLTRLEKRLLKWRPAAF</sequence>
<protein>
    <submittedName>
        <fullName evidence="10">ABC transporter permease</fullName>
    </submittedName>
</protein>
<evidence type="ECO:0000256" key="2">
    <source>
        <dbReference type="ARBA" id="ARBA00022448"/>
    </source>
</evidence>
<dbReference type="RefSeq" id="WP_369340574.1">
    <property type="nucleotide sequence ID" value="NZ_JBFYGN010000048.1"/>
</dbReference>
<evidence type="ECO:0000256" key="5">
    <source>
        <dbReference type="ARBA" id="ARBA00022989"/>
    </source>
</evidence>